<keyword evidence="1" id="KW-0677">Repeat</keyword>
<dbReference type="Pfam" id="PF23282">
    <property type="entry name" value="WHD_ROQ1"/>
    <property type="match status" value="1"/>
</dbReference>
<dbReference type="InterPro" id="IPR027417">
    <property type="entry name" value="P-loop_NTPase"/>
</dbReference>
<sequence>MENLESLLCLDSDSVRMIGVWGPSGIGVAQERLKDKKVLVILDDVNGLGQLDALARETGWFGPGSRIFITTHDLRLLKTHGINHIYKVMGSYFHGWSKREWKEALPRLKTHLDADIQSILRFSYDALDDKDKDLFLHISCLFNGEHNGQILEEILAKKFSDIRQRLRVLVEKSLISIHLIGMIEMHNLLVQLGKEIVRKQCLQESGQRQFLFDVKEICEGSKNVLGIDLNLLEIEEETNISEGAFSGMSNLQFVKPLKNLKFMNLSFSTNLKELHDLSTATSLKYLILCSCSTLVELPSSIGNAINIGTLDLSECTSLVKLPISIGNATNLERLVLAECSSLMELPSSIGNVINLQILDLGGCSSLVELPSSIGNIINLQKLDLSRCSKLVELPCSFCNANNLEEYQRCITQVEPPHSNWHATNLQEWILIVEKLSSLTENDFCLNMSNSYSSSPGDLLYAIGSAVCLKILDLSECSSLVKLPSSLRNAINLQVLRLQRCSSLVELPSSIGNAYFLQELNLGGCLSLVELPTSIGNIINLEKLNLGGCSSLVELPSSIGNIIDLKKLKFANCSSLVELPSSIGNACKGALS</sequence>
<dbReference type="AlphaFoldDB" id="D7L0Z1"/>
<name>D7L0Z1_ARALL</name>
<dbReference type="SUPFAM" id="SSF52540">
    <property type="entry name" value="P-loop containing nucleoside triphosphate hydrolases"/>
    <property type="match status" value="1"/>
</dbReference>
<dbReference type="SUPFAM" id="SSF46785">
    <property type="entry name" value="Winged helix' DNA-binding domain"/>
    <property type="match status" value="1"/>
</dbReference>
<dbReference type="InterPro" id="IPR044974">
    <property type="entry name" value="Disease_R_plants"/>
</dbReference>
<proteinExistence type="predicted"/>
<dbReference type="Pfam" id="PF00560">
    <property type="entry name" value="LRR_1"/>
    <property type="match status" value="3"/>
</dbReference>
<protein>
    <submittedName>
        <fullName evidence="3">Predicted protein</fullName>
    </submittedName>
</protein>
<dbReference type="PANTHER" id="PTHR11017">
    <property type="entry name" value="LEUCINE-RICH REPEAT-CONTAINING PROTEIN"/>
    <property type="match status" value="1"/>
</dbReference>
<gene>
    <name evidence="3" type="ORF">ARALYDRAFT_674061</name>
</gene>
<dbReference type="GO" id="GO:0006952">
    <property type="term" value="P:defense response"/>
    <property type="evidence" value="ECO:0007669"/>
    <property type="project" value="InterPro"/>
</dbReference>
<dbReference type="SUPFAM" id="SSF52047">
    <property type="entry name" value="RNI-like"/>
    <property type="match status" value="2"/>
</dbReference>
<dbReference type="InterPro" id="IPR058192">
    <property type="entry name" value="WHD_ROQ1-like"/>
</dbReference>
<organism evidence="4">
    <name type="scientific">Arabidopsis lyrata subsp. lyrata</name>
    <name type="common">Lyre-leaved rock-cress</name>
    <dbReference type="NCBI Taxonomy" id="81972"/>
    <lineage>
        <taxon>Eukaryota</taxon>
        <taxon>Viridiplantae</taxon>
        <taxon>Streptophyta</taxon>
        <taxon>Embryophyta</taxon>
        <taxon>Tracheophyta</taxon>
        <taxon>Spermatophyta</taxon>
        <taxon>Magnoliopsida</taxon>
        <taxon>eudicotyledons</taxon>
        <taxon>Gunneridae</taxon>
        <taxon>Pentapetalae</taxon>
        <taxon>rosids</taxon>
        <taxon>malvids</taxon>
        <taxon>Brassicales</taxon>
        <taxon>Brassicaceae</taxon>
        <taxon>Camelineae</taxon>
        <taxon>Arabidopsis</taxon>
    </lineage>
</organism>
<dbReference type="InterPro" id="IPR001611">
    <property type="entry name" value="Leu-rich_rpt"/>
</dbReference>
<evidence type="ECO:0000259" key="2">
    <source>
        <dbReference type="Pfam" id="PF23282"/>
    </source>
</evidence>
<feature type="domain" description="Disease resistance protein Roq1-like winged-helix" evidence="2">
    <location>
        <begin position="129"/>
        <end position="200"/>
    </location>
</feature>
<dbReference type="EMBL" id="GL348715">
    <property type="protein sequence ID" value="EFH62156.1"/>
    <property type="molecule type" value="Genomic_DNA"/>
</dbReference>
<keyword evidence="4" id="KW-1185">Reference proteome</keyword>
<evidence type="ECO:0000256" key="1">
    <source>
        <dbReference type="ARBA" id="ARBA00022737"/>
    </source>
</evidence>
<evidence type="ECO:0000313" key="3">
    <source>
        <dbReference type="EMBL" id="EFH62156.1"/>
    </source>
</evidence>
<dbReference type="Gene3D" id="3.40.50.300">
    <property type="entry name" value="P-loop containing nucleotide triphosphate hydrolases"/>
    <property type="match status" value="1"/>
</dbReference>
<dbReference type="Proteomes" id="UP000008694">
    <property type="component" value="Unassembled WGS sequence"/>
</dbReference>
<dbReference type="InterPro" id="IPR036390">
    <property type="entry name" value="WH_DNA-bd_sf"/>
</dbReference>
<accession>D7L0Z1</accession>
<evidence type="ECO:0000313" key="4">
    <source>
        <dbReference type="Proteomes" id="UP000008694"/>
    </source>
</evidence>
<dbReference type="InterPro" id="IPR032675">
    <property type="entry name" value="LRR_dom_sf"/>
</dbReference>
<dbReference type="STRING" id="81972.D7L0Z1"/>
<dbReference type="PRINTS" id="PR00364">
    <property type="entry name" value="DISEASERSIST"/>
</dbReference>
<dbReference type="Gene3D" id="3.80.10.10">
    <property type="entry name" value="Ribonuclease Inhibitor"/>
    <property type="match status" value="2"/>
</dbReference>
<dbReference type="eggNOG" id="ENOG502QQJE">
    <property type="taxonomic scope" value="Eukaryota"/>
</dbReference>
<dbReference type="Gramene" id="Al_scaffold_0003_3258">
    <property type="protein sequence ID" value="Al_scaffold_0003_3258"/>
    <property type="gene ID" value="Al_scaffold_0003_3258"/>
</dbReference>
<reference evidence="4" key="1">
    <citation type="journal article" date="2011" name="Nat. Genet.">
        <title>The Arabidopsis lyrata genome sequence and the basis of rapid genome size change.</title>
        <authorList>
            <person name="Hu T.T."/>
            <person name="Pattyn P."/>
            <person name="Bakker E.G."/>
            <person name="Cao J."/>
            <person name="Cheng J.-F."/>
            <person name="Clark R.M."/>
            <person name="Fahlgren N."/>
            <person name="Fawcett J.A."/>
            <person name="Grimwood J."/>
            <person name="Gundlach H."/>
            <person name="Haberer G."/>
            <person name="Hollister J.D."/>
            <person name="Ossowski S."/>
            <person name="Ottilar R.P."/>
            <person name="Salamov A.A."/>
            <person name="Schneeberger K."/>
            <person name="Spannagl M."/>
            <person name="Wang X."/>
            <person name="Yang L."/>
            <person name="Nasrallah M.E."/>
            <person name="Bergelson J."/>
            <person name="Carrington J.C."/>
            <person name="Gaut B.S."/>
            <person name="Schmutz J."/>
            <person name="Mayer K.F.X."/>
            <person name="Van de Peer Y."/>
            <person name="Grigoriev I.V."/>
            <person name="Nordborg M."/>
            <person name="Weigel D."/>
            <person name="Guo Y.-L."/>
        </authorList>
    </citation>
    <scope>NUCLEOTIDE SEQUENCE [LARGE SCALE GENOMIC DNA]</scope>
    <source>
        <strain evidence="4">cv. MN47</strain>
    </source>
</reference>
<dbReference type="PANTHER" id="PTHR11017:SF297">
    <property type="entry name" value="ADP-RIBOSYL CYCLASE_CYCLIC ADP-RIBOSE HYDROLASE"/>
    <property type="match status" value="1"/>
</dbReference>
<dbReference type="HOGENOM" id="CLU_001561_0_1_1"/>